<organism evidence="2 3">
    <name type="scientific">Parendozoicomonas callyspongiae</name>
    <dbReference type="NCBI Taxonomy" id="2942213"/>
    <lineage>
        <taxon>Bacteria</taxon>
        <taxon>Pseudomonadati</taxon>
        <taxon>Pseudomonadota</taxon>
        <taxon>Gammaproteobacteria</taxon>
        <taxon>Oceanospirillales</taxon>
        <taxon>Endozoicomonadaceae</taxon>
        <taxon>Parendozoicomonas</taxon>
    </lineage>
</organism>
<feature type="transmembrane region" description="Helical" evidence="1">
    <location>
        <begin position="76"/>
        <end position="98"/>
    </location>
</feature>
<keyword evidence="3" id="KW-1185">Reference proteome</keyword>
<keyword evidence="1" id="KW-0812">Transmembrane</keyword>
<proteinExistence type="predicted"/>
<reference evidence="2 3" key="1">
    <citation type="submission" date="2022-05" db="EMBL/GenBank/DDBJ databases">
        <authorList>
            <person name="Park J.-S."/>
        </authorList>
    </citation>
    <scope>NUCLEOTIDE SEQUENCE [LARGE SCALE GENOMIC DNA]</scope>
    <source>
        <strain evidence="2 3">2012CJ34-2</strain>
    </source>
</reference>
<dbReference type="RefSeq" id="WP_249701953.1">
    <property type="nucleotide sequence ID" value="NZ_JAMFLX010000076.1"/>
</dbReference>
<accession>A0ABT0PP94</accession>
<dbReference type="Proteomes" id="UP001203338">
    <property type="component" value="Unassembled WGS sequence"/>
</dbReference>
<name>A0ABT0PP94_9GAMM</name>
<comment type="caution">
    <text evidence="2">The sequence shown here is derived from an EMBL/GenBank/DDBJ whole genome shotgun (WGS) entry which is preliminary data.</text>
</comment>
<sequence>LADYPMLCRACYHREFIIQRELLTPASAAPPTAASGGGAKPRNELEAFVRSVSYLLSMMPVTGCLRFAACIIKECFYLFLLYFTFSLLNLLVQTYFIYASGMGF</sequence>
<dbReference type="EMBL" id="JAMFLX010000076">
    <property type="protein sequence ID" value="MCL6272263.1"/>
    <property type="molecule type" value="Genomic_DNA"/>
</dbReference>
<evidence type="ECO:0000313" key="3">
    <source>
        <dbReference type="Proteomes" id="UP001203338"/>
    </source>
</evidence>
<keyword evidence="1" id="KW-0472">Membrane</keyword>
<protein>
    <submittedName>
        <fullName evidence="2">Uncharacterized protein</fullName>
    </submittedName>
</protein>
<feature type="non-terminal residue" evidence="2">
    <location>
        <position position="1"/>
    </location>
</feature>
<keyword evidence="1" id="KW-1133">Transmembrane helix</keyword>
<evidence type="ECO:0000256" key="1">
    <source>
        <dbReference type="SAM" id="Phobius"/>
    </source>
</evidence>
<gene>
    <name evidence="2" type="ORF">M3P05_20290</name>
</gene>
<evidence type="ECO:0000313" key="2">
    <source>
        <dbReference type="EMBL" id="MCL6272263.1"/>
    </source>
</evidence>